<keyword evidence="1" id="KW-1133">Transmembrane helix</keyword>
<dbReference type="EMBL" id="HG938353">
    <property type="protein sequence ID" value="CDN49357.1"/>
    <property type="molecule type" value="Genomic_DNA"/>
</dbReference>
<feature type="transmembrane region" description="Helical" evidence="1">
    <location>
        <begin position="21"/>
        <end position="40"/>
    </location>
</feature>
<dbReference type="HOGENOM" id="CLU_1453010_0_0_5"/>
<keyword evidence="3" id="KW-1185">Reference proteome</keyword>
<evidence type="ECO:0000256" key="1">
    <source>
        <dbReference type="SAM" id="Phobius"/>
    </source>
</evidence>
<accession>A0A068SSU0</accession>
<evidence type="ECO:0008006" key="4">
    <source>
        <dbReference type="Google" id="ProtNLM"/>
    </source>
</evidence>
<proteinExistence type="predicted"/>
<dbReference type="AlphaFoldDB" id="A0A068SSU0"/>
<dbReference type="KEGG" id="ngg:RG540_CH31930"/>
<reference evidence="3" key="1">
    <citation type="journal article" date="2014" name="BMC Genomics">
        <title>Genome sequencing of two Neorhizobium galegae strains reveals a noeT gene responsible for the unusual acetylation of the nodulation factors.</title>
        <authorList>
            <person name="Osterman J."/>
            <person name="Marsh J."/>
            <person name="Laine P.K."/>
            <person name="Zeng Z."/>
            <person name="Alatalo E."/>
            <person name="Sullivan J.T."/>
            <person name="Young J.P."/>
            <person name="Thomas-Oates J."/>
            <person name="Paulin L."/>
            <person name="Lindstrom K."/>
        </authorList>
    </citation>
    <scope>NUCLEOTIDE SEQUENCE [LARGE SCALE GENOMIC DNA]</scope>
    <source>
        <strain evidence="3">HAMBI 540</strain>
    </source>
</reference>
<organism evidence="2 3">
    <name type="scientific">Neorhizobium galegae bv. orientalis str. HAMBI 540</name>
    <dbReference type="NCBI Taxonomy" id="1028800"/>
    <lineage>
        <taxon>Bacteria</taxon>
        <taxon>Pseudomonadati</taxon>
        <taxon>Pseudomonadota</taxon>
        <taxon>Alphaproteobacteria</taxon>
        <taxon>Hyphomicrobiales</taxon>
        <taxon>Rhizobiaceae</taxon>
        <taxon>Rhizobium/Agrobacterium group</taxon>
        <taxon>Neorhizobium</taxon>
    </lineage>
</organism>
<sequence length="186" mass="21173">MPLPPECYPFLGMCISSKIDLGLFVTLALFLAGLLINSYIERKKKRQARKSFIKALAEEIKLNVRSLERAANGIPSSFEINQFMALNKRNRPFLTFSYFSVIYNSRTEVLQDLPDVMIKNIVEFYGKLADLAIDVSAVDKESFTRISQQGREEVMFDIVSDIRVVLQLGLAISDSIELQLLPDRIF</sequence>
<name>A0A068SSU0_NEOGA</name>
<evidence type="ECO:0000313" key="3">
    <source>
        <dbReference type="Proteomes" id="UP000028181"/>
    </source>
</evidence>
<dbReference type="OrthoDB" id="10008947at2"/>
<keyword evidence="1" id="KW-0472">Membrane</keyword>
<dbReference type="Proteomes" id="UP000028181">
    <property type="component" value="Chromosome I"/>
</dbReference>
<evidence type="ECO:0000313" key="2">
    <source>
        <dbReference type="EMBL" id="CDN49357.1"/>
    </source>
</evidence>
<gene>
    <name evidence="2" type="ORF">RG540_CH31930</name>
</gene>
<keyword evidence="1" id="KW-0812">Transmembrane</keyword>
<protein>
    <recommendedName>
        <fullName evidence="4">Transmembrane protein</fullName>
    </recommendedName>
</protein>
<dbReference type="RefSeq" id="WP_038589763.1">
    <property type="nucleotide sequence ID" value="NZ_HG938353.1"/>
</dbReference>
<dbReference type="GeneID" id="24256835"/>